<keyword evidence="4" id="KW-1185">Reference proteome</keyword>
<dbReference type="InterPro" id="IPR036869">
    <property type="entry name" value="J_dom_sf"/>
</dbReference>
<dbReference type="Proteomes" id="UP000094329">
    <property type="component" value="Unassembled WGS sequence"/>
</dbReference>
<evidence type="ECO:0000256" key="1">
    <source>
        <dbReference type="ARBA" id="ARBA00023186"/>
    </source>
</evidence>
<protein>
    <recommendedName>
        <fullName evidence="2">DnaJ-related protein N-terminal domain-containing protein</fullName>
    </recommendedName>
</protein>
<dbReference type="SUPFAM" id="SSF46565">
    <property type="entry name" value="Chaperone J-domain"/>
    <property type="match status" value="1"/>
</dbReference>
<proteinExistence type="predicted"/>
<comment type="caution">
    <text evidence="3">The sequence shown here is derived from an EMBL/GenBank/DDBJ whole genome shotgun (WGS) entry which is preliminary data.</text>
</comment>
<dbReference type="EMBL" id="MDTU01000001">
    <property type="protein sequence ID" value="ODN42129.1"/>
    <property type="molecule type" value="Genomic_DNA"/>
</dbReference>
<feature type="domain" description="DnaJ-related protein N-terminal" evidence="2">
    <location>
        <begin position="3"/>
        <end position="126"/>
    </location>
</feature>
<accession>A0ABX3A0I1</accession>
<dbReference type="InterPro" id="IPR021059">
    <property type="entry name" value="DnaJ-related_N"/>
</dbReference>
<evidence type="ECO:0000259" key="2">
    <source>
        <dbReference type="Pfam" id="PF12339"/>
    </source>
</evidence>
<dbReference type="RefSeq" id="WP_069311928.1">
    <property type="nucleotide sequence ID" value="NZ_MDTU01000001.1"/>
</dbReference>
<organism evidence="3 4">
    <name type="scientific">Piscirickettsia litoralis</name>
    <dbReference type="NCBI Taxonomy" id="1891921"/>
    <lineage>
        <taxon>Bacteria</taxon>
        <taxon>Pseudomonadati</taxon>
        <taxon>Pseudomonadota</taxon>
        <taxon>Gammaproteobacteria</taxon>
        <taxon>Thiotrichales</taxon>
        <taxon>Piscirickettsiaceae</taxon>
        <taxon>Piscirickettsia</taxon>
    </lineage>
</organism>
<keyword evidence="1" id="KW-0143">Chaperone</keyword>
<evidence type="ECO:0000313" key="4">
    <source>
        <dbReference type="Proteomes" id="UP000094329"/>
    </source>
</evidence>
<name>A0ABX3A0I1_9GAMM</name>
<dbReference type="Gene3D" id="1.10.287.110">
    <property type="entry name" value="DnaJ domain"/>
    <property type="match status" value="1"/>
</dbReference>
<dbReference type="Pfam" id="PF12339">
    <property type="entry name" value="DNAJ_related"/>
    <property type="match status" value="1"/>
</dbReference>
<sequence length="191" mass="22924">MFTTLLNILKAHPHGIKEYELLKQLENLQMIESTPAHMKKNNLDLFQRHFLLFHSLYKLRDYLLIYQCYHLEIHCLNIRLWPYYNPKTTLPAVYEPLRDYYLDLNNLENTSKNDVDDLLNQFWQRYEHQERYRDNKEAALQVLGLDHQADAIIIKKRLGQLRSQHHPDHGGNADCFYKIEQAGKTLLNIYK</sequence>
<evidence type="ECO:0000313" key="3">
    <source>
        <dbReference type="EMBL" id="ODN42129.1"/>
    </source>
</evidence>
<reference evidence="3 4" key="1">
    <citation type="submission" date="2016-08" db="EMBL/GenBank/DDBJ databases">
        <title>Draft genome sequence of Candidatus Piscirickettsia litoralis, from seawater.</title>
        <authorList>
            <person name="Wan X."/>
            <person name="Lee A.J."/>
            <person name="Hou S."/>
            <person name="Donachie S.P."/>
        </authorList>
    </citation>
    <scope>NUCLEOTIDE SEQUENCE [LARGE SCALE GENOMIC DNA]</scope>
    <source>
        <strain evidence="3 4">Y2</strain>
    </source>
</reference>
<gene>
    <name evidence="3" type="ORF">BGC07_03175</name>
</gene>